<comment type="caution">
    <text evidence="1">The sequence shown here is derived from an EMBL/GenBank/DDBJ whole genome shotgun (WGS) entry which is preliminary data.</text>
</comment>
<dbReference type="Proteomes" id="UP000245956">
    <property type="component" value="Unassembled WGS sequence"/>
</dbReference>
<gene>
    <name evidence="1" type="ORF">PCL_12042</name>
</gene>
<proteinExistence type="predicted"/>
<sequence length="267" mass="29895">MPASTVPADALTEYIFGRPEVDTVVYYESLTGEEPPALEDLCSLTRAKLFILPYRWTKKHAVSLQRSITSCQNMGIRVLVERLMEDNMEEASAKQVAQMAWSEYGDTSESQSDERPLGSVILDGFHMGCRPLNIPVAYYRTLRELTKTDPARSYLMTQTVICDGVLSDEILQEVDMVFVSTMIPSALGSKNWHECLRKMSARLPRNKWFYVGLGRIESEVVADAMRDIRPLALPNFGGAWFTWANGNETIKDLQGRVTGARSITAAG</sequence>
<protein>
    <submittedName>
        <fullName evidence="1">Uncharacterized protein</fullName>
    </submittedName>
</protein>
<organism evidence="1 2">
    <name type="scientific">Purpureocillium lilacinum</name>
    <name type="common">Paecilomyces lilacinus</name>
    <dbReference type="NCBI Taxonomy" id="33203"/>
    <lineage>
        <taxon>Eukaryota</taxon>
        <taxon>Fungi</taxon>
        <taxon>Dikarya</taxon>
        <taxon>Ascomycota</taxon>
        <taxon>Pezizomycotina</taxon>
        <taxon>Sordariomycetes</taxon>
        <taxon>Hypocreomycetidae</taxon>
        <taxon>Hypocreales</taxon>
        <taxon>Ophiocordycipitaceae</taxon>
        <taxon>Purpureocillium</taxon>
    </lineage>
</organism>
<dbReference type="Gene3D" id="3.20.20.80">
    <property type="entry name" value="Glycosidases"/>
    <property type="match status" value="1"/>
</dbReference>
<evidence type="ECO:0000313" key="1">
    <source>
        <dbReference type="EMBL" id="PWI64201.1"/>
    </source>
</evidence>
<name>A0A2U3DPM0_PURLI</name>
<dbReference type="EMBL" id="LCWV01000081">
    <property type="protein sequence ID" value="PWI64201.1"/>
    <property type="molecule type" value="Genomic_DNA"/>
</dbReference>
<dbReference type="InterPro" id="IPR017853">
    <property type="entry name" value="GH"/>
</dbReference>
<reference evidence="1 2" key="1">
    <citation type="journal article" date="2016" name="Front. Microbiol.">
        <title>Genome and transcriptome sequences reveal the specific parasitism of the nematophagous Purpureocillium lilacinum 36-1.</title>
        <authorList>
            <person name="Xie J."/>
            <person name="Li S."/>
            <person name="Mo C."/>
            <person name="Xiao X."/>
            <person name="Peng D."/>
            <person name="Wang G."/>
            <person name="Xiao Y."/>
        </authorList>
    </citation>
    <scope>NUCLEOTIDE SEQUENCE [LARGE SCALE GENOMIC DNA]</scope>
    <source>
        <strain evidence="1 2">36-1</strain>
    </source>
</reference>
<accession>A0A2U3DPM0</accession>
<evidence type="ECO:0000313" key="2">
    <source>
        <dbReference type="Proteomes" id="UP000245956"/>
    </source>
</evidence>
<dbReference type="SUPFAM" id="SSF51445">
    <property type="entry name" value="(Trans)glycosidases"/>
    <property type="match status" value="1"/>
</dbReference>
<dbReference type="AlphaFoldDB" id="A0A2U3DPM0"/>